<keyword evidence="2" id="KW-1185">Reference proteome</keyword>
<proteinExistence type="predicted"/>
<dbReference type="Proteomes" id="UP001549086">
    <property type="component" value="Unassembled WGS sequence"/>
</dbReference>
<sequence length="78" mass="9379">MNRLQPYRCSAFKGNYRYPPCSYCLFYADNATKQDTAYHYDEIASNKEEYILLKRFRILNSIKRKAILQLISDPNERF</sequence>
<reference evidence="1 2" key="1">
    <citation type="submission" date="2024-06" db="EMBL/GenBank/DDBJ databases">
        <title>Genomic Encyclopedia of Type Strains, Phase IV (KMG-IV): sequencing the most valuable type-strain genomes for metagenomic binning, comparative biology and taxonomic classification.</title>
        <authorList>
            <person name="Goeker M."/>
        </authorList>
    </citation>
    <scope>NUCLEOTIDE SEQUENCE [LARGE SCALE GENOMIC DNA]</scope>
    <source>
        <strain evidence="1 2">DSM 23649</strain>
    </source>
</reference>
<gene>
    <name evidence="1" type="ORF">ABID23_000654</name>
</gene>
<name>A0ABV2HG92_9HYPH</name>
<evidence type="ECO:0000313" key="2">
    <source>
        <dbReference type="Proteomes" id="UP001549086"/>
    </source>
</evidence>
<organism evidence="1 2">
    <name type="scientific">Bartonella silvatica</name>
    <dbReference type="NCBI Taxonomy" id="357760"/>
    <lineage>
        <taxon>Bacteria</taxon>
        <taxon>Pseudomonadati</taxon>
        <taxon>Pseudomonadota</taxon>
        <taxon>Alphaproteobacteria</taxon>
        <taxon>Hyphomicrobiales</taxon>
        <taxon>Bartonellaceae</taxon>
        <taxon>Bartonella</taxon>
    </lineage>
</organism>
<evidence type="ECO:0000313" key="1">
    <source>
        <dbReference type="EMBL" id="MET3589570.1"/>
    </source>
</evidence>
<dbReference type="EMBL" id="JBEPLI010000004">
    <property type="protein sequence ID" value="MET3589570.1"/>
    <property type="molecule type" value="Genomic_DNA"/>
</dbReference>
<comment type="caution">
    <text evidence="1">The sequence shown here is derived from an EMBL/GenBank/DDBJ whole genome shotgun (WGS) entry which is preliminary data.</text>
</comment>
<protein>
    <submittedName>
        <fullName evidence="1">Uncharacterized protein</fullName>
    </submittedName>
</protein>
<accession>A0ABV2HG92</accession>